<keyword evidence="5" id="KW-1185">Reference proteome</keyword>
<dbReference type="Proteomes" id="UP001224775">
    <property type="component" value="Unassembled WGS sequence"/>
</dbReference>
<dbReference type="SMART" id="SM00368">
    <property type="entry name" value="LRR_RI"/>
    <property type="match status" value="4"/>
</dbReference>
<keyword evidence="1" id="KW-0343">GTPase activation</keyword>
<dbReference type="PANTHER" id="PTHR24113">
    <property type="entry name" value="RAN GTPASE-ACTIVATING PROTEIN 1"/>
    <property type="match status" value="1"/>
</dbReference>
<evidence type="ECO:0000313" key="4">
    <source>
        <dbReference type="EMBL" id="KAK1734047.1"/>
    </source>
</evidence>
<gene>
    <name evidence="4" type="ORF">QTG54_015305</name>
</gene>
<organism evidence="4 5">
    <name type="scientific">Skeletonema marinoi</name>
    <dbReference type="NCBI Taxonomy" id="267567"/>
    <lineage>
        <taxon>Eukaryota</taxon>
        <taxon>Sar</taxon>
        <taxon>Stramenopiles</taxon>
        <taxon>Ochrophyta</taxon>
        <taxon>Bacillariophyta</taxon>
        <taxon>Coscinodiscophyceae</taxon>
        <taxon>Thalassiosirophycidae</taxon>
        <taxon>Thalassiosirales</taxon>
        <taxon>Skeletonemataceae</taxon>
        <taxon>Skeletonema</taxon>
        <taxon>Skeletonema marinoi-dohrnii complex</taxon>
    </lineage>
</organism>
<dbReference type="AlphaFoldDB" id="A0AAD8XV27"/>
<comment type="caution">
    <text evidence="4">The sequence shown here is derived from an EMBL/GenBank/DDBJ whole genome shotgun (WGS) entry which is preliminary data.</text>
</comment>
<dbReference type="SUPFAM" id="SSF52047">
    <property type="entry name" value="RNI-like"/>
    <property type="match status" value="1"/>
</dbReference>
<dbReference type="GO" id="GO:0005634">
    <property type="term" value="C:nucleus"/>
    <property type="evidence" value="ECO:0007669"/>
    <property type="project" value="TreeGrafter"/>
</dbReference>
<dbReference type="InterPro" id="IPR001611">
    <property type="entry name" value="Leu-rich_rpt"/>
</dbReference>
<dbReference type="GO" id="GO:0005829">
    <property type="term" value="C:cytosol"/>
    <property type="evidence" value="ECO:0007669"/>
    <property type="project" value="TreeGrafter"/>
</dbReference>
<evidence type="ECO:0000256" key="2">
    <source>
        <dbReference type="ARBA" id="ARBA00022614"/>
    </source>
</evidence>
<evidence type="ECO:0000256" key="3">
    <source>
        <dbReference type="ARBA" id="ARBA00022737"/>
    </source>
</evidence>
<protein>
    <submittedName>
        <fullName evidence="4">Leucine-rich repeat protein</fullName>
    </submittedName>
</protein>
<dbReference type="GO" id="GO:0006913">
    <property type="term" value="P:nucleocytoplasmic transport"/>
    <property type="evidence" value="ECO:0007669"/>
    <property type="project" value="TreeGrafter"/>
</dbReference>
<dbReference type="GO" id="GO:0005096">
    <property type="term" value="F:GTPase activator activity"/>
    <property type="evidence" value="ECO:0007669"/>
    <property type="project" value="UniProtKB-KW"/>
</dbReference>
<dbReference type="Gene3D" id="3.80.10.10">
    <property type="entry name" value="Ribonuclease Inhibitor"/>
    <property type="match status" value="2"/>
</dbReference>
<dbReference type="PANTHER" id="PTHR24113:SF12">
    <property type="entry name" value="RAN GTPASE-ACTIVATING PROTEIN 1"/>
    <property type="match status" value="1"/>
</dbReference>
<dbReference type="GO" id="GO:0031267">
    <property type="term" value="F:small GTPase binding"/>
    <property type="evidence" value="ECO:0007669"/>
    <property type="project" value="TreeGrafter"/>
</dbReference>
<evidence type="ECO:0000256" key="1">
    <source>
        <dbReference type="ARBA" id="ARBA00022468"/>
    </source>
</evidence>
<reference evidence="4" key="1">
    <citation type="submission" date="2023-06" db="EMBL/GenBank/DDBJ databases">
        <title>Survivors Of The Sea: Transcriptome response of Skeletonema marinoi to long-term dormancy.</title>
        <authorList>
            <person name="Pinder M.I.M."/>
            <person name="Kourtchenko O."/>
            <person name="Robertson E.K."/>
            <person name="Larsson T."/>
            <person name="Maumus F."/>
            <person name="Osuna-Cruz C.M."/>
            <person name="Vancaester E."/>
            <person name="Stenow R."/>
            <person name="Vandepoele K."/>
            <person name="Ploug H."/>
            <person name="Bruchert V."/>
            <person name="Godhe A."/>
            <person name="Topel M."/>
        </authorList>
    </citation>
    <scope>NUCLEOTIDE SEQUENCE</scope>
    <source>
        <strain evidence="4">R05AC</strain>
    </source>
</reference>
<dbReference type="EMBL" id="JATAAI010000042">
    <property type="protein sequence ID" value="KAK1734047.1"/>
    <property type="molecule type" value="Genomic_DNA"/>
</dbReference>
<feature type="non-terminal residue" evidence="4">
    <location>
        <position position="272"/>
    </location>
</feature>
<name>A0AAD8XV27_9STRA</name>
<evidence type="ECO:0000313" key="5">
    <source>
        <dbReference type="Proteomes" id="UP001224775"/>
    </source>
</evidence>
<keyword evidence="2" id="KW-0433">Leucine-rich repeat</keyword>
<dbReference type="Pfam" id="PF13516">
    <property type="entry name" value="LRR_6"/>
    <property type="match status" value="3"/>
</dbReference>
<dbReference type="InterPro" id="IPR027038">
    <property type="entry name" value="RanGap"/>
</dbReference>
<keyword evidence="3" id="KW-0677">Repeat</keyword>
<sequence length="272" mass="30192">MITMDVQDYEYYEARAKDVKMEDITSDEDNADILERLRDNDPDFTHISIADVLQDEGDFVVREGDDLGWLGYFVGRSKELEYLNISDLPNNLKFDSFLRGLGHNRSIENLGISTDLGDHFHSLAPLLRNNNSISDLTFSGFNIGLQCARNIGSLLGQQCSLKCLYFEENNLGDEGLVEVAAALRIQPQIEELNFYASNLGRNGCVALGNALDGMRNPALATLDLQYNRIDDEGLHTLVAGLINCHHLTKLCLSGNALITEAGLRSLSTLFQS</sequence>
<accession>A0AAD8XV27</accession>
<proteinExistence type="predicted"/>
<dbReference type="GO" id="GO:0048471">
    <property type="term" value="C:perinuclear region of cytoplasm"/>
    <property type="evidence" value="ECO:0007669"/>
    <property type="project" value="TreeGrafter"/>
</dbReference>
<dbReference type="InterPro" id="IPR032675">
    <property type="entry name" value="LRR_dom_sf"/>
</dbReference>